<dbReference type="EnsemblPlants" id="Ma01_t01160.1">
    <property type="protein sequence ID" value="Ma01_p01160.1"/>
    <property type="gene ID" value="Ma01_g01160"/>
</dbReference>
<dbReference type="AlphaFoldDB" id="A0A804HP06"/>
<dbReference type="Proteomes" id="UP000012960">
    <property type="component" value="Unplaced"/>
</dbReference>
<accession>A0A804HP06</accession>
<gene>
    <name evidence="2" type="ORF">GSMUA_285080.1</name>
</gene>
<name>A0A804HP06_MUSAM</name>
<evidence type="ECO:0000256" key="1">
    <source>
        <dbReference type="SAM" id="MobiDB-lite"/>
    </source>
</evidence>
<organism evidence="3 4">
    <name type="scientific">Musa acuminata subsp. malaccensis</name>
    <name type="common">Wild banana</name>
    <name type="synonym">Musa malaccensis</name>
    <dbReference type="NCBI Taxonomy" id="214687"/>
    <lineage>
        <taxon>Eukaryota</taxon>
        <taxon>Viridiplantae</taxon>
        <taxon>Streptophyta</taxon>
        <taxon>Embryophyta</taxon>
        <taxon>Tracheophyta</taxon>
        <taxon>Spermatophyta</taxon>
        <taxon>Magnoliopsida</taxon>
        <taxon>Liliopsida</taxon>
        <taxon>Zingiberales</taxon>
        <taxon>Musaceae</taxon>
        <taxon>Musa</taxon>
    </lineage>
</organism>
<proteinExistence type="predicted"/>
<dbReference type="EMBL" id="HG996466">
    <property type="protein sequence ID" value="CAG1858213.1"/>
    <property type="molecule type" value="Genomic_DNA"/>
</dbReference>
<keyword evidence="4" id="KW-1185">Reference proteome</keyword>
<evidence type="ECO:0000313" key="2">
    <source>
        <dbReference type="EMBL" id="CAG1858213.1"/>
    </source>
</evidence>
<dbReference type="Gramene" id="Ma01_t01160.1">
    <property type="protein sequence ID" value="Ma01_p01160.1"/>
    <property type="gene ID" value="Ma01_g01160"/>
</dbReference>
<reference evidence="2" key="1">
    <citation type="submission" date="2021-03" db="EMBL/GenBank/DDBJ databases">
        <authorList>
            <consortium name="Genoscope - CEA"/>
            <person name="William W."/>
        </authorList>
    </citation>
    <scope>NUCLEOTIDE SEQUENCE</scope>
    <source>
        <strain evidence="2">Doubled-haploid Pahang</strain>
    </source>
</reference>
<sequence>MALRAFYNEIKGMKVRELPSYLKPKLLRGIATSRPAPSSPSTTTSSGTPAAVITDRGRRLLPIHPGLKSIYMEG</sequence>
<feature type="region of interest" description="Disordered" evidence="1">
    <location>
        <begin position="31"/>
        <end position="51"/>
    </location>
</feature>
<reference evidence="3" key="2">
    <citation type="submission" date="2021-05" db="UniProtKB">
        <authorList>
            <consortium name="EnsemblPlants"/>
        </authorList>
    </citation>
    <scope>IDENTIFICATION</scope>
    <source>
        <strain evidence="3">subsp. malaccensis</strain>
    </source>
</reference>
<dbReference type="InParanoid" id="A0A804HP06"/>
<protein>
    <submittedName>
        <fullName evidence="2">(wild Malaysian banana) hypothetical protein</fullName>
    </submittedName>
</protein>
<evidence type="ECO:0000313" key="4">
    <source>
        <dbReference type="Proteomes" id="UP000012960"/>
    </source>
</evidence>
<evidence type="ECO:0000313" key="3">
    <source>
        <dbReference type="EnsemblPlants" id="Ma01_p01160.1"/>
    </source>
</evidence>